<keyword evidence="3" id="KW-1185">Reference proteome</keyword>
<evidence type="ECO:0000313" key="2">
    <source>
        <dbReference type="EMBL" id="MBS2210701.1"/>
    </source>
</evidence>
<proteinExistence type="predicted"/>
<comment type="caution">
    <text evidence="2">The sequence shown here is derived from an EMBL/GenBank/DDBJ whole genome shotgun (WGS) entry which is preliminary data.</text>
</comment>
<dbReference type="InterPro" id="IPR041657">
    <property type="entry name" value="HTH_17"/>
</dbReference>
<reference evidence="2 3" key="1">
    <citation type="journal article" date="2014" name="Int. J. Syst. Evol. Microbiol.">
        <title>Carboxylicivirga gen. nov. in the family Marinilabiliaceae with two novel species, Carboxylicivirga mesophila sp. nov. and Carboxylicivirga taeanensis sp. nov., and reclassification of Cytophaga fermentans as Saccharicrinis fermentans gen. nov., comb. nov.</title>
        <authorList>
            <person name="Yang S.H."/>
            <person name="Seo H.S."/>
            <person name="Woo J.H."/>
            <person name="Oh H.M."/>
            <person name="Jang H."/>
            <person name="Lee J.H."/>
            <person name="Kim S.J."/>
            <person name="Kwon K.K."/>
        </authorList>
    </citation>
    <scope>NUCLEOTIDE SEQUENCE [LARGE SCALE GENOMIC DNA]</scope>
    <source>
        <strain evidence="2 3">JCM 18290</strain>
    </source>
</reference>
<accession>A0ABS5K6W3</accession>
<gene>
    <name evidence="2" type="ORF">KEM09_04770</name>
</gene>
<organism evidence="2 3">
    <name type="scientific">Carboxylicivirga mesophila</name>
    <dbReference type="NCBI Taxonomy" id="1166478"/>
    <lineage>
        <taxon>Bacteria</taxon>
        <taxon>Pseudomonadati</taxon>
        <taxon>Bacteroidota</taxon>
        <taxon>Bacteroidia</taxon>
        <taxon>Marinilabiliales</taxon>
        <taxon>Marinilabiliaceae</taxon>
        <taxon>Carboxylicivirga</taxon>
    </lineage>
</organism>
<name>A0ABS5K6W3_9BACT</name>
<dbReference type="PANTHER" id="PTHR34585:SF22">
    <property type="entry name" value="HELIX-TURN-HELIX DOMAIN-CONTAINING PROTEIN"/>
    <property type="match status" value="1"/>
</dbReference>
<protein>
    <submittedName>
        <fullName evidence="2">Helix-turn-helix domain-containing protein</fullName>
    </submittedName>
</protein>
<dbReference type="InterPro" id="IPR009061">
    <property type="entry name" value="DNA-bd_dom_put_sf"/>
</dbReference>
<sequence>MTLKSERDVSYGREKIFRDQIVTIGDLKDFKEDLLQQLSKIVADNLTPTKKWIKSAEVRELLGISPGTLQNLRDNGSLPYTKVGGTIFYEIKDIQKMISKNKVTALTRFER</sequence>
<evidence type="ECO:0000313" key="3">
    <source>
        <dbReference type="Proteomes" id="UP000721861"/>
    </source>
</evidence>
<dbReference type="Proteomes" id="UP000721861">
    <property type="component" value="Unassembled WGS sequence"/>
</dbReference>
<evidence type="ECO:0000259" key="1">
    <source>
        <dbReference type="Pfam" id="PF12728"/>
    </source>
</evidence>
<dbReference type="EMBL" id="JAGUCN010000004">
    <property type="protein sequence ID" value="MBS2210701.1"/>
    <property type="molecule type" value="Genomic_DNA"/>
</dbReference>
<dbReference type="RefSeq" id="WP_212226214.1">
    <property type="nucleotide sequence ID" value="NZ_JAGUCN010000004.1"/>
</dbReference>
<feature type="domain" description="Helix-turn-helix" evidence="1">
    <location>
        <begin position="53"/>
        <end position="101"/>
    </location>
</feature>
<dbReference type="Pfam" id="PF12728">
    <property type="entry name" value="HTH_17"/>
    <property type="match status" value="1"/>
</dbReference>
<dbReference type="PANTHER" id="PTHR34585">
    <property type="match status" value="1"/>
</dbReference>
<dbReference type="SUPFAM" id="SSF46955">
    <property type="entry name" value="Putative DNA-binding domain"/>
    <property type="match status" value="1"/>
</dbReference>